<dbReference type="SUPFAM" id="SSF53067">
    <property type="entry name" value="Actin-like ATPase domain"/>
    <property type="match status" value="1"/>
</dbReference>
<dbReference type="EMBL" id="VFJB01000005">
    <property type="protein sequence ID" value="KAA0258109.1"/>
    <property type="molecule type" value="Genomic_DNA"/>
</dbReference>
<gene>
    <name evidence="2" type="ORF">FHQ18_06845</name>
</gene>
<proteinExistence type="inferred from homology"/>
<evidence type="ECO:0000313" key="3">
    <source>
        <dbReference type="Proteomes" id="UP000322876"/>
    </source>
</evidence>
<dbReference type="Proteomes" id="UP000322876">
    <property type="component" value="Unassembled WGS sequence"/>
</dbReference>
<dbReference type="PANTHER" id="PTHR18964:SF149">
    <property type="entry name" value="BIFUNCTIONAL UDP-N-ACETYLGLUCOSAMINE 2-EPIMERASE_N-ACETYLMANNOSAMINE KINASE"/>
    <property type="match status" value="1"/>
</dbReference>
<dbReference type="InterPro" id="IPR043129">
    <property type="entry name" value="ATPase_NBD"/>
</dbReference>
<dbReference type="InterPro" id="IPR000600">
    <property type="entry name" value="ROK"/>
</dbReference>
<protein>
    <submittedName>
        <fullName evidence="2">ROK family protein</fullName>
    </submittedName>
</protein>
<reference evidence="2 3" key="1">
    <citation type="submission" date="2019-06" db="EMBL/GenBank/DDBJ databases">
        <title>Genomic insights into carbon and energy metabolism of Deferribacter autotrophicus revealed new metabolic traits in the phylum Deferribacteres.</title>
        <authorList>
            <person name="Slobodkin A.I."/>
            <person name="Slobodkina G.B."/>
            <person name="Allioux M."/>
            <person name="Alain K."/>
            <person name="Jebbar M."/>
            <person name="Shadrin V."/>
            <person name="Kublanov I.V."/>
            <person name="Toshchakov S.V."/>
            <person name="Bonch-Osmolovskaya E.A."/>
        </authorList>
    </citation>
    <scope>NUCLEOTIDE SEQUENCE [LARGE SCALE GENOMIC DNA]</scope>
    <source>
        <strain evidence="2 3">SL50</strain>
    </source>
</reference>
<keyword evidence="3" id="KW-1185">Reference proteome</keyword>
<comment type="similarity">
    <text evidence="1">Belongs to the ROK (NagC/XylR) family.</text>
</comment>
<name>A0A5A8F412_9BACT</name>
<organism evidence="2 3">
    <name type="scientific">Deferribacter autotrophicus</name>
    <dbReference type="NCBI Taxonomy" id="500465"/>
    <lineage>
        <taxon>Bacteria</taxon>
        <taxon>Pseudomonadati</taxon>
        <taxon>Deferribacterota</taxon>
        <taxon>Deferribacteres</taxon>
        <taxon>Deferribacterales</taxon>
        <taxon>Deferribacteraceae</taxon>
        <taxon>Deferribacter</taxon>
    </lineage>
</organism>
<accession>A0A5A8F412</accession>
<evidence type="ECO:0000256" key="1">
    <source>
        <dbReference type="ARBA" id="ARBA00006479"/>
    </source>
</evidence>
<dbReference type="AlphaFoldDB" id="A0A5A8F412"/>
<dbReference type="Gene3D" id="3.30.420.40">
    <property type="match status" value="2"/>
</dbReference>
<comment type="caution">
    <text evidence="2">The sequence shown here is derived from an EMBL/GenBank/DDBJ whole genome shotgun (WGS) entry which is preliminary data.</text>
</comment>
<dbReference type="OrthoDB" id="9810372at2"/>
<sequence length="330" mass="36547">MFINIEILHRGARNRVIFLFERSFSVTTAVRGEVAVFDIGGTNTKFAVFNSKREILSKEVVKTPSSYDELLSLIREKKINRVDVVVLGLPAVIDYSNYKVIYAPNIDYLTNKDLVRDLNLENVLIENDANLAALGEYHTFWKDSSSMLMVTIGTGVGGGLILDGKLLKSKFSVAEIGHINVENDGRVCGCGNRGCLEAYCGKKGILTTYEILGGAKYNSINKIYAEAKQGKLIASLTFRQFAHYLSIGLVSALNVVYVENIVIGGGISHFGDIFFKDLIKFFNSKIYPPYKKSVIISIANLKNDAALFGGFYYAKESNFLLDNNSTNHSK</sequence>
<evidence type="ECO:0000313" key="2">
    <source>
        <dbReference type="EMBL" id="KAA0258109.1"/>
    </source>
</evidence>
<dbReference type="Pfam" id="PF00480">
    <property type="entry name" value="ROK"/>
    <property type="match status" value="1"/>
</dbReference>
<dbReference type="PANTHER" id="PTHR18964">
    <property type="entry name" value="ROK (REPRESSOR, ORF, KINASE) FAMILY"/>
    <property type="match status" value="1"/>
</dbReference>